<sequence length="396" mass="42685">MITKDILSEKLIIQQAVDNRDSEIRDLALKIHANPELGFKEYKAAEWITNTLEKAGFKVEKGVANIETAFVATWEGSSEGPTIAFIAEYDALPELGHGCGHNIIASSSVGAALAIKDAFPNFPGTIKVIGTPAEEGGGGKIIMCEHGVFDDLDAAMMCHPLRDSLAYLGGLAAVNTTFKFYGKESHAAFAPEDGISALDAVINSFNAINSLRQFFTDDVRIHGIITKGGDASNVVPAYCEAKFGIRASTRKRLELVKEKVYNAVRHSTAAVGAKCEIEEGLVYAERNDNLTMADLFKDNLESMGVQVKERPKQGGIASSDIGNVSQIVPTVQSYIKIGDAPNHTPEFTRDSGSERGMVGLNQAAKALAMTAYDLAVDPEILKNVKEEFENSKKVNN</sequence>
<dbReference type="Gene3D" id="3.40.630.10">
    <property type="entry name" value="Zn peptidases"/>
    <property type="match status" value="1"/>
</dbReference>
<dbReference type="EMBL" id="OBQC01000007">
    <property type="protein sequence ID" value="SOC40181.1"/>
    <property type="molecule type" value="Genomic_DNA"/>
</dbReference>
<dbReference type="GO" id="GO:0005737">
    <property type="term" value="C:cytoplasm"/>
    <property type="evidence" value="ECO:0007669"/>
    <property type="project" value="TreeGrafter"/>
</dbReference>
<dbReference type="PANTHER" id="PTHR30575:SF0">
    <property type="entry name" value="XAA-ARG DIPEPTIDASE"/>
    <property type="match status" value="1"/>
</dbReference>
<dbReference type="InterPro" id="IPR036264">
    <property type="entry name" value="Bact_exopeptidase_dim_dom"/>
</dbReference>
<name>A0A285UIV7_9BACL</name>
<gene>
    <name evidence="3" type="ORF">SAMN05877842_107118</name>
</gene>
<protein>
    <recommendedName>
        <fullName evidence="1">Peptidase M20 domain-containing protein 2</fullName>
    </recommendedName>
</protein>
<dbReference type="Pfam" id="PF01546">
    <property type="entry name" value="Peptidase_M20"/>
    <property type="match status" value="1"/>
</dbReference>
<evidence type="ECO:0000259" key="2">
    <source>
        <dbReference type="Pfam" id="PF07687"/>
    </source>
</evidence>
<organism evidence="3 4">
    <name type="scientific">Ureibacillus acetophenoni</name>
    <dbReference type="NCBI Taxonomy" id="614649"/>
    <lineage>
        <taxon>Bacteria</taxon>
        <taxon>Bacillati</taxon>
        <taxon>Bacillota</taxon>
        <taxon>Bacilli</taxon>
        <taxon>Bacillales</taxon>
        <taxon>Caryophanaceae</taxon>
        <taxon>Ureibacillus</taxon>
    </lineage>
</organism>
<dbReference type="GO" id="GO:0016805">
    <property type="term" value="F:dipeptidase activity"/>
    <property type="evidence" value="ECO:0007669"/>
    <property type="project" value="InterPro"/>
</dbReference>
<dbReference type="FunFam" id="3.30.70.360:FF:000004">
    <property type="entry name" value="Peptidase M20 domain-containing protein 2"/>
    <property type="match status" value="1"/>
</dbReference>
<comment type="similarity">
    <text evidence="1">Belongs to the peptidase M20A family.</text>
</comment>
<dbReference type="SUPFAM" id="SSF53187">
    <property type="entry name" value="Zn-dependent exopeptidases"/>
    <property type="match status" value="1"/>
</dbReference>
<keyword evidence="3" id="KW-0378">Hydrolase</keyword>
<dbReference type="SUPFAM" id="SSF55031">
    <property type="entry name" value="Bacterial exopeptidase dimerisation domain"/>
    <property type="match status" value="1"/>
</dbReference>
<dbReference type="NCBIfam" id="TIGR01891">
    <property type="entry name" value="amidohydrolases"/>
    <property type="match status" value="1"/>
</dbReference>
<dbReference type="Pfam" id="PF07687">
    <property type="entry name" value="M20_dimer"/>
    <property type="match status" value="1"/>
</dbReference>
<dbReference type="AlphaFoldDB" id="A0A285UIV7"/>
<evidence type="ECO:0000313" key="3">
    <source>
        <dbReference type="EMBL" id="SOC40181.1"/>
    </source>
</evidence>
<dbReference type="InterPro" id="IPR017144">
    <property type="entry name" value="Xaa-Arg_dipeptidase"/>
</dbReference>
<feature type="domain" description="Peptidase M20 dimerisation" evidence="2">
    <location>
        <begin position="177"/>
        <end position="266"/>
    </location>
</feature>
<dbReference type="InterPro" id="IPR011650">
    <property type="entry name" value="Peptidase_M20_dimer"/>
</dbReference>
<keyword evidence="4" id="KW-1185">Reference proteome</keyword>
<evidence type="ECO:0000256" key="1">
    <source>
        <dbReference type="PIRNR" id="PIRNR037226"/>
    </source>
</evidence>
<evidence type="ECO:0000313" key="4">
    <source>
        <dbReference type="Proteomes" id="UP000219252"/>
    </source>
</evidence>
<proteinExistence type="inferred from homology"/>
<dbReference type="InterPro" id="IPR017439">
    <property type="entry name" value="Amidohydrolase"/>
</dbReference>
<dbReference type="GO" id="GO:0046657">
    <property type="term" value="P:folic acid catabolic process"/>
    <property type="evidence" value="ECO:0007669"/>
    <property type="project" value="TreeGrafter"/>
</dbReference>
<dbReference type="Proteomes" id="UP000219252">
    <property type="component" value="Unassembled WGS sequence"/>
</dbReference>
<reference evidence="4" key="1">
    <citation type="submission" date="2017-08" db="EMBL/GenBank/DDBJ databases">
        <authorList>
            <person name="Varghese N."/>
            <person name="Submissions S."/>
        </authorList>
    </citation>
    <scope>NUCLEOTIDE SEQUENCE [LARGE SCALE GENOMIC DNA]</scope>
    <source>
        <strain evidence="4">JC23</strain>
    </source>
</reference>
<dbReference type="PIRSF" id="PIRSF037226">
    <property type="entry name" value="Amidohydrolase_ACY1L2_prd"/>
    <property type="match status" value="1"/>
</dbReference>
<dbReference type="GO" id="GO:0071713">
    <property type="term" value="F:para-aminobenzoyl-glutamate hydrolase activity"/>
    <property type="evidence" value="ECO:0007669"/>
    <property type="project" value="TreeGrafter"/>
</dbReference>
<dbReference type="CDD" id="cd03887">
    <property type="entry name" value="M20_Acy1L2"/>
    <property type="match status" value="1"/>
</dbReference>
<dbReference type="Gene3D" id="3.30.70.360">
    <property type="match status" value="1"/>
</dbReference>
<dbReference type="PANTHER" id="PTHR30575">
    <property type="entry name" value="PEPTIDASE M20"/>
    <property type="match status" value="1"/>
</dbReference>
<dbReference type="InterPro" id="IPR002933">
    <property type="entry name" value="Peptidase_M20"/>
</dbReference>
<dbReference type="InterPro" id="IPR052030">
    <property type="entry name" value="Peptidase_M20/M20A_hydrolases"/>
</dbReference>
<accession>A0A285UIV7</accession>